<accession>A0ABT0RN33</accession>
<dbReference type="SUPFAM" id="SSF47090">
    <property type="entry name" value="PGBD-like"/>
    <property type="match status" value="1"/>
</dbReference>
<gene>
    <name evidence="10" type="ORF">LZ536_09070</name>
</gene>
<evidence type="ECO:0000256" key="2">
    <source>
        <dbReference type="ARBA" id="ARBA00005992"/>
    </source>
</evidence>
<evidence type="ECO:0000256" key="8">
    <source>
        <dbReference type="SAM" id="SignalP"/>
    </source>
</evidence>
<dbReference type="Pfam" id="PF01471">
    <property type="entry name" value="PG_binding_1"/>
    <property type="match status" value="1"/>
</dbReference>
<comment type="caution">
    <text evidence="10">The sequence shown here is derived from an EMBL/GenBank/DDBJ whole genome shotgun (WGS) entry which is preliminary data.</text>
</comment>
<sequence length="428" mass="47994">MKKQISITLGALAFIASTPVLSQPRGDEPVAVPRAIKQGIDFVYVDPQLSTVARKHQRSQNWLARLFSPSSGRQSPNPVFFDLQRGLQQYEASYGRLPQTKIPAGAALKSGSTGKRVQLLRTRLGLPASGGFDRNLLDAVTAYQRVHGLGTPDGIAGKGTIASLNRGANYYERKIAINMERAYRLPQTRTFDRYVVVDSGSANTYLFSRDRVADSMKVVVGMAKTKTPMMAVMIRNAKANPYWNVPPELIRSLTAKRIGEQGLSYLKDFHYEVLSDWTANAQVIDPSTVNWKAIASGKQQPTILVRQLPGPWNSMRNMKFEMKNDFGIYMHDTPHDELFAAADRHLSNGCIRLQDYRRFADWVFGYVPEPRTNREERFEVPRPVPVFLTYLTVDASNGGISFRPDPYGWDDLAMPQMFNPAMQVASVN</sequence>
<dbReference type="EMBL" id="JAMGBD010000001">
    <property type="protein sequence ID" value="MCL6684047.1"/>
    <property type="molecule type" value="Genomic_DNA"/>
</dbReference>
<dbReference type="InterPro" id="IPR002477">
    <property type="entry name" value="Peptidoglycan-bd-like"/>
</dbReference>
<proteinExistence type="inferred from homology"/>
<keyword evidence="4 7" id="KW-0133">Cell shape</keyword>
<keyword evidence="3" id="KW-0808">Transferase</keyword>
<evidence type="ECO:0000259" key="9">
    <source>
        <dbReference type="PROSITE" id="PS52029"/>
    </source>
</evidence>
<dbReference type="InterPro" id="IPR036365">
    <property type="entry name" value="PGBD-like_sf"/>
</dbReference>
<comment type="similarity">
    <text evidence="2">Belongs to the YkuD family.</text>
</comment>
<dbReference type="RefSeq" id="WP_249848297.1">
    <property type="nucleotide sequence ID" value="NZ_JAMGBD010000001.1"/>
</dbReference>
<organism evidence="10 11">
    <name type="scientific">Sphingomonas alba</name>
    <dbReference type="NCBI Taxonomy" id="2908208"/>
    <lineage>
        <taxon>Bacteria</taxon>
        <taxon>Pseudomonadati</taxon>
        <taxon>Pseudomonadota</taxon>
        <taxon>Alphaproteobacteria</taxon>
        <taxon>Sphingomonadales</taxon>
        <taxon>Sphingomonadaceae</taxon>
        <taxon>Sphingomonas</taxon>
    </lineage>
</organism>
<dbReference type="Pfam" id="PF03734">
    <property type="entry name" value="YkuD"/>
    <property type="match status" value="1"/>
</dbReference>
<dbReference type="Proteomes" id="UP001165363">
    <property type="component" value="Unassembled WGS sequence"/>
</dbReference>
<evidence type="ECO:0000256" key="4">
    <source>
        <dbReference type="ARBA" id="ARBA00022960"/>
    </source>
</evidence>
<feature type="chain" id="PRO_5046900046" evidence="8">
    <location>
        <begin position="23"/>
        <end position="428"/>
    </location>
</feature>
<dbReference type="PANTHER" id="PTHR41533:SF2">
    <property type="entry name" value="BLR7131 PROTEIN"/>
    <property type="match status" value="1"/>
</dbReference>
<dbReference type="InterPro" id="IPR036366">
    <property type="entry name" value="PGBDSf"/>
</dbReference>
<keyword evidence="5 7" id="KW-0573">Peptidoglycan synthesis</keyword>
<evidence type="ECO:0000313" key="11">
    <source>
        <dbReference type="Proteomes" id="UP001165363"/>
    </source>
</evidence>
<keyword evidence="8" id="KW-0732">Signal</keyword>
<dbReference type="InterPro" id="IPR052905">
    <property type="entry name" value="LD-transpeptidase_YkuD-like"/>
</dbReference>
<evidence type="ECO:0000256" key="1">
    <source>
        <dbReference type="ARBA" id="ARBA00004752"/>
    </source>
</evidence>
<feature type="active site" description="Nucleophile" evidence="7">
    <location>
        <position position="350"/>
    </location>
</feature>
<evidence type="ECO:0000256" key="7">
    <source>
        <dbReference type="PROSITE-ProRule" id="PRU01373"/>
    </source>
</evidence>
<keyword evidence="11" id="KW-1185">Reference proteome</keyword>
<evidence type="ECO:0000256" key="6">
    <source>
        <dbReference type="ARBA" id="ARBA00023316"/>
    </source>
</evidence>
<reference evidence="10" key="1">
    <citation type="submission" date="2022-05" db="EMBL/GenBank/DDBJ databases">
        <authorList>
            <person name="Jo J.-H."/>
            <person name="Im W.-T."/>
        </authorList>
    </citation>
    <scope>NUCLEOTIDE SEQUENCE</scope>
    <source>
        <strain evidence="10">SE158</strain>
    </source>
</reference>
<dbReference type="Gene3D" id="2.40.440.10">
    <property type="entry name" value="L,D-transpeptidase catalytic domain-like"/>
    <property type="match status" value="1"/>
</dbReference>
<dbReference type="CDD" id="cd16913">
    <property type="entry name" value="YkuD_like"/>
    <property type="match status" value="1"/>
</dbReference>
<evidence type="ECO:0000256" key="5">
    <source>
        <dbReference type="ARBA" id="ARBA00022984"/>
    </source>
</evidence>
<evidence type="ECO:0000256" key="3">
    <source>
        <dbReference type="ARBA" id="ARBA00022679"/>
    </source>
</evidence>
<dbReference type="Gene3D" id="1.10.101.10">
    <property type="entry name" value="PGBD-like superfamily/PGBD"/>
    <property type="match status" value="1"/>
</dbReference>
<feature type="active site" description="Proton donor/acceptor" evidence="7">
    <location>
        <position position="331"/>
    </location>
</feature>
<dbReference type="InterPro" id="IPR038063">
    <property type="entry name" value="Transpep_catalytic_dom"/>
</dbReference>
<dbReference type="PANTHER" id="PTHR41533">
    <property type="entry name" value="L,D-TRANSPEPTIDASE HI_1667-RELATED"/>
    <property type="match status" value="1"/>
</dbReference>
<comment type="pathway">
    <text evidence="1 7">Cell wall biogenesis; peptidoglycan biosynthesis.</text>
</comment>
<evidence type="ECO:0000313" key="10">
    <source>
        <dbReference type="EMBL" id="MCL6684047.1"/>
    </source>
</evidence>
<name>A0ABT0RN33_9SPHN</name>
<keyword evidence="6 7" id="KW-0961">Cell wall biogenesis/degradation</keyword>
<feature type="domain" description="L,D-TPase catalytic" evidence="9">
    <location>
        <begin position="193"/>
        <end position="387"/>
    </location>
</feature>
<dbReference type="SUPFAM" id="SSF141523">
    <property type="entry name" value="L,D-transpeptidase catalytic domain-like"/>
    <property type="match status" value="1"/>
</dbReference>
<feature type="signal peptide" evidence="8">
    <location>
        <begin position="1"/>
        <end position="22"/>
    </location>
</feature>
<dbReference type="PROSITE" id="PS52029">
    <property type="entry name" value="LD_TPASE"/>
    <property type="match status" value="1"/>
</dbReference>
<protein>
    <submittedName>
        <fullName evidence="10">L,D-transpeptidase family protein</fullName>
    </submittedName>
</protein>
<dbReference type="InterPro" id="IPR005490">
    <property type="entry name" value="LD_TPept_cat_dom"/>
</dbReference>